<dbReference type="GO" id="GO:0070069">
    <property type="term" value="C:cytochrome complex"/>
    <property type="evidence" value="ECO:0007669"/>
    <property type="project" value="TreeGrafter"/>
</dbReference>
<keyword evidence="6 7" id="KW-0472">Membrane</keyword>
<evidence type="ECO:0000256" key="6">
    <source>
        <dbReference type="ARBA" id="ARBA00023136"/>
    </source>
</evidence>
<evidence type="ECO:0000313" key="8">
    <source>
        <dbReference type="EMBL" id="SFJ36004.1"/>
    </source>
</evidence>
<feature type="transmembrane region" description="Helical" evidence="7">
    <location>
        <begin position="124"/>
        <end position="146"/>
    </location>
</feature>
<keyword evidence="5 7" id="KW-1133">Transmembrane helix</keyword>
<keyword evidence="3" id="KW-1003">Cell membrane</keyword>
<evidence type="ECO:0000256" key="2">
    <source>
        <dbReference type="ARBA" id="ARBA00007543"/>
    </source>
</evidence>
<feature type="transmembrane region" description="Helical" evidence="7">
    <location>
        <begin position="60"/>
        <end position="79"/>
    </location>
</feature>
<dbReference type="STRING" id="390807.SAMN04488095_2624"/>
<dbReference type="PANTHER" id="PTHR43141">
    <property type="entry name" value="CYTOCHROME BD2 SUBUNIT II"/>
    <property type="match status" value="1"/>
</dbReference>
<keyword evidence="9" id="KW-1185">Reference proteome</keyword>
<comment type="subcellular location">
    <subcellularLocation>
        <location evidence="1">Cell membrane</location>
        <topology evidence="1">Multi-pass membrane protein</topology>
    </subcellularLocation>
</comment>
<dbReference type="PANTHER" id="PTHR43141:SF2">
    <property type="entry name" value="BLR3729 PROTEIN"/>
    <property type="match status" value="1"/>
</dbReference>
<name>A0A1I3QPD5_9RHOB</name>
<feature type="transmembrane region" description="Helical" evidence="7">
    <location>
        <begin position="303"/>
        <end position="328"/>
    </location>
</feature>
<dbReference type="RefSeq" id="WP_092781423.1">
    <property type="nucleotide sequence ID" value="NZ_FORA01000003.1"/>
</dbReference>
<feature type="transmembrane region" description="Helical" evidence="7">
    <location>
        <begin position="85"/>
        <end position="103"/>
    </location>
</feature>
<evidence type="ECO:0000256" key="4">
    <source>
        <dbReference type="ARBA" id="ARBA00022692"/>
    </source>
</evidence>
<accession>A0A1I3QPD5</accession>
<evidence type="ECO:0000256" key="5">
    <source>
        <dbReference type="ARBA" id="ARBA00022989"/>
    </source>
</evidence>
<feature type="transmembrane region" description="Helical" evidence="7">
    <location>
        <begin position="191"/>
        <end position="210"/>
    </location>
</feature>
<feature type="transmembrane region" description="Helical" evidence="7">
    <location>
        <begin position="12"/>
        <end position="30"/>
    </location>
</feature>
<dbReference type="InterPro" id="IPR003317">
    <property type="entry name" value="Cyt-d_oxidase_su2"/>
</dbReference>
<dbReference type="GO" id="GO:0009055">
    <property type="term" value="F:electron transfer activity"/>
    <property type="evidence" value="ECO:0007669"/>
    <property type="project" value="TreeGrafter"/>
</dbReference>
<dbReference type="Pfam" id="PF02322">
    <property type="entry name" value="Cyt_bd_oxida_II"/>
    <property type="match status" value="1"/>
</dbReference>
<reference evidence="8 9" key="1">
    <citation type="submission" date="2016-10" db="EMBL/GenBank/DDBJ databases">
        <authorList>
            <person name="de Groot N.N."/>
        </authorList>
    </citation>
    <scope>NUCLEOTIDE SEQUENCE [LARGE SCALE GENOMIC DNA]</scope>
    <source>
        <strain evidence="8 9">DSM 19073</strain>
    </source>
</reference>
<proteinExistence type="inferred from homology"/>
<dbReference type="AlphaFoldDB" id="A0A1I3QPD5"/>
<dbReference type="EMBL" id="FORA01000003">
    <property type="protein sequence ID" value="SFJ36004.1"/>
    <property type="molecule type" value="Genomic_DNA"/>
</dbReference>
<comment type="similarity">
    <text evidence="2">Belongs to the cytochrome ubiquinol oxidase subunit 2 family.</text>
</comment>
<evidence type="ECO:0000313" key="9">
    <source>
        <dbReference type="Proteomes" id="UP000199110"/>
    </source>
</evidence>
<dbReference type="GO" id="GO:0019646">
    <property type="term" value="P:aerobic electron transport chain"/>
    <property type="evidence" value="ECO:0007669"/>
    <property type="project" value="TreeGrafter"/>
</dbReference>
<evidence type="ECO:0000256" key="3">
    <source>
        <dbReference type="ARBA" id="ARBA00022475"/>
    </source>
</evidence>
<sequence>MELFGYLPEIWLPFVFAALMGGSILLYVILDGYDLGVGILTPFAADDQERDMMVASIGPFWDANETWLVLAIGLLLVAFPSAHGLILTTLYLPVFFLLVGLILRGVSFEFRVKARAKYKNLWNWMFFAGSLMATLAQGFMLGLYVMGLEITAGTLAFAVLCALALTLGYAFIGATWLILKGEGVLQRDAVRWARNCIWGLAAGIGAISLATPLVSPRIWERWFVWPDMLWLSPLPILSLALLAFLWRSLASLPRSDDKGAWGPFVSALGLFTLAFLGLAYSFYPYVVPEKLTLWEAASAPESLMIILIGALFVVPTILGYTALAYWVFRGKTKTLRYY</sequence>
<dbReference type="GO" id="GO:0016682">
    <property type="term" value="F:oxidoreductase activity, acting on diphenols and related substances as donors, oxygen as acceptor"/>
    <property type="evidence" value="ECO:0007669"/>
    <property type="project" value="TreeGrafter"/>
</dbReference>
<dbReference type="GO" id="GO:0005886">
    <property type="term" value="C:plasma membrane"/>
    <property type="evidence" value="ECO:0007669"/>
    <property type="project" value="UniProtKB-SubCell"/>
</dbReference>
<gene>
    <name evidence="8" type="ORF">SAMN04488095_2624</name>
</gene>
<feature type="transmembrane region" description="Helical" evidence="7">
    <location>
        <begin position="261"/>
        <end position="283"/>
    </location>
</feature>
<dbReference type="Proteomes" id="UP000199110">
    <property type="component" value="Unassembled WGS sequence"/>
</dbReference>
<dbReference type="OrthoDB" id="9776710at2"/>
<feature type="transmembrane region" description="Helical" evidence="7">
    <location>
        <begin position="152"/>
        <end position="179"/>
    </location>
</feature>
<protein>
    <submittedName>
        <fullName evidence="8">Cytochrome bd-I ubiquinol oxidase subunit 2 apoprotein</fullName>
    </submittedName>
</protein>
<evidence type="ECO:0000256" key="7">
    <source>
        <dbReference type="SAM" id="Phobius"/>
    </source>
</evidence>
<feature type="transmembrane region" description="Helical" evidence="7">
    <location>
        <begin position="230"/>
        <end position="249"/>
    </location>
</feature>
<keyword evidence="4 7" id="KW-0812">Transmembrane</keyword>
<organism evidence="8 9">
    <name type="scientific">Jannaschia pohangensis</name>
    <dbReference type="NCBI Taxonomy" id="390807"/>
    <lineage>
        <taxon>Bacteria</taxon>
        <taxon>Pseudomonadati</taxon>
        <taxon>Pseudomonadota</taxon>
        <taxon>Alphaproteobacteria</taxon>
        <taxon>Rhodobacterales</taxon>
        <taxon>Roseobacteraceae</taxon>
        <taxon>Jannaschia</taxon>
    </lineage>
</organism>
<evidence type="ECO:0000256" key="1">
    <source>
        <dbReference type="ARBA" id="ARBA00004651"/>
    </source>
</evidence>